<keyword evidence="3" id="KW-1185">Reference proteome</keyword>
<evidence type="ECO:0008006" key="4">
    <source>
        <dbReference type="Google" id="ProtNLM"/>
    </source>
</evidence>
<dbReference type="AlphaFoldDB" id="A0A1W0WZA8"/>
<dbReference type="OrthoDB" id="10023671at2759"/>
<sequence>MAVFFVAMVCLLSVLQTAEAGPCGCPFSPRKCIENCEKRNYFGGTCHGFANAVCGCRNSNGELISIANTC</sequence>
<comment type="caution">
    <text evidence="2">The sequence shown here is derived from an EMBL/GenBank/DDBJ whole genome shotgun (WGS) entry which is preliminary data.</text>
</comment>
<feature type="signal peptide" evidence="1">
    <location>
        <begin position="1"/>
        <end position="20"/>
    </location>
</feature>
<dbReference type="Proteomes" id="UP000192578">
    <property type="component" value="Unassembled WGS sequence"/>
</dbReference>
<protein>
    <recommendedName>
        <fullName evidence="4">Invertebrate defensins family profile domain-containing protein</fullName>
    </recommendedName>
</protein>
<evidence type="ECO:0000313" key="3">
    <source>
        <dbReference type="Proteomes" id="UP000192578"/>
    </source>
</evidence>
<keyword evidence="1" id="KW-0732">Signal</keyword>
<gene>
    <name evidence="2" type="ORF">BV898_05369</name>
</gene>
<accession>A0A1W0WZA8</accession>
<reference evidence="3" key="1">
    <citation type="submission" date="2017-01" db="EMBL/GenBank/DDBJ databases">
        <title>Comparative genomics of anhydrobiosis in the tardigrade Hypsibius dujardini.</title>
        <authorList>
            <person name="Yoshida Y."/>
            <person name="Koutsovoulos G."/>
            <person name="Laetsch D."/>
            <person name="Stevens L."/>
            <person name="Kumar S."/>
            <person name="Horikawa D."/>
            <person name="Ishino K."/>
            <person name="Komine S."/>
            <person name="Tomita M."/>
            <person name="Blaxter M."/>
            <person name="Arakawa K."/>
        </authorList>
    </citation>
    <scope>NUCLEOTIDE SEQUENCE [LARGE SCALE GENOMIC DNA]</scope>
    <source>
        <strain evidence="3">Z151</strain>
    </source>
</reference>
<name>A0A1W0WZA8_HYPEX</name>
<proteinExistence type="predicted"/>
<evidence type="ECO:0000256" key="1">
    <source>
        <dbReference type="SAM" id="SignalP"/>
    </source>
</evidence>
<organism evidence="2 3">
    <name type="scientific">Hypsibius exemplaris</name>
    <name type="common">Freshwater tardigrade</name>
    <dbReference type="NCBI Taxonomy" id="2072580"/>
    <lineage>
        <taxon>Eukaryota</taxon>
        <taxon>Metazoa</taxon>
        <taxon>Ecdysozoa</taxon>
        <taxon>Tardigrada</taxon>
        <taxon>Eutardigrada</taxon>
        <taxon>Parachela</taxon>
        <taxon>Hypsibioidea</taxon>
        <taxon>Hypsibiidae</taxon>
        <taxon>Hypsibius</taxon>
    </lineage>
</organism>
<feature type="chain" id="PRO_5012461412" description="Invertebrate defensins family profile domain-containing protein" evidence="1">
    <location>
        <begin position="21"/>
        <end position="70"/>
    </location>
</feature>
<evidence type="ECO:0000313" key="2">
    <source>
        <dbReference type="EMBL" id="OQV20547.1"/>
    </source>
</evidence>
<dbReference type="EMBL" id="MTYJ01000029">
    <property type="protein sequence ID" value="OQV20547.1"/>
    <property type="molecule type" value="Genomic_DNA"/>
</dbReference>